<feature type="compositionally biased region" description="Low complexity" evidence="1">
    <location>
        <begin position="168"/>
        <end position="181"/>
    </location>
</feature>
<gene>
    <name evidence="3" type="ORF">NDU88_002977</name>
</gene>
<evidence type="ECO:0000256" key="1">
    <source>
        <dbReference type="SAM" id="MobiDB-lite"/>
    </source>
</evidence>
<name>A0AAV7VEU6_PLEWA</name>
<dbReference type="EMBL" id="JANPWB010000003">
    <property type="protein sequence ID" value="KAJ1199139.1"/>
    <property type="molecule type" value="Genomic_DNA"/>
</dbReference>
<dbReference type="PANTHER" id="PTHR23098">
    <property type="entry name" value="AGAP001331-PA-RELATED"/>
    <property type="match status" value="1"/>
</dbReference>
<dbReference type="InterPro" id="IPR028002">
    <property type="entry name" value="Myb_DNA-bind_5"/>
</dbReference>
<reference evidence="3" key="1">
    <citation type="journal article" date="2022" name="bioRxiv">
        <title>Sequencing and chromosome-scale assembly of the giantPleurodeles waltlgenome.</title>
        <authorList>
            <person name="Brown T."/>
            <person name="Elewa A."/>
            <person name="Iarovenko S."/>
            <person name="Subramanian E."/>
            <person name="Araus A.J."/>
            <person name="Petzold A."/>
            <person name="Susuki M."/>
            <person name="Suzuki K.-i.T."/>
            <person name="Hayashi T."/>
            <person name="Toyoda A."/>
            <person name="Oliveira C."/>
            <person name="Osipova E."/>
            <person name="Leigh N.D."/>
            <person name="Simon A."/>
            <person name="Yun M.H."/>
        </authorList>
    </citation>
    <scope>NUCLEOTIDE SEQUENCE</scope>
    <source>
        <strain evidence="3">20211129_DDA</strain>
        <tissue evidence="3">Liver</tissue>
    </source>
</reference>
<protein>
    <recommendedName>
        <fullName evidence="2">Myb/SANT-like DNA-binding domain-containing protein</fullName>
    </recommendedName>
</protein>
<sequence length="264" mass="27885">MARVTWERATAFTSEELETLVDGVLPQYGLLYGPPDLQVSAHQKKGIWCSIAKDVQILEVYGSRSTHCRKQWEDLRHWAWKTAETQLGRASLRRKGCPSNPDKPDGPHTGSGLSRAGWALEGITAATRGPNIMKGKEPAPASRKGKEPALAGKNGNEPAPAIQKGKEPAPAGKKGKATAPAIRKVKEPAPAGKKGKEPVSAIRKGKEPTPAGKKGKEPAPTAVTKPPPPTVVLQNSQGSGAVQEPPTTTTSTTTVQPSPPADTM</sequence>
<dbReference type="AlphaFoldDB" id="A0AAV7VEU6"/>
<feature type="compositionally biased region" description="Low complexity" evidence="1">
    <location>
        <begin position="242"/>
        <end position="256"/>
    </location>
</feature>
<organism evidence="3 4">
    <name type="scientific">Pleurodeles waltl</name>
    <name type="common">Iberian ribbed newt</name>
    <dbReference type="NCBI Taxonomy" id="8319"/>
    <lineage>
        <taxon>Eukaryota</taxon>
        <taxon>Metazoa</taxon>
        <taxon>Chordata</taxon>
        <taxon>Craniata</taxon>
        <taxon>Vertebrata</taxon>
        <taxon>Euteleostomi</taxon>
        <taxon>Amphibia</taxon>
        <taxon>Batrachia</taxon>
        <taxon>Caudata</taxon>
        <taxon>Salamandroidea</taxon>
        <taxon>Salamandridae</taxon>
        <taxon>Pleurodelinae</taxon>
        <taxon>Pleurodeles</taxon>
    </lineage>
</organism>
<keyword evidence="4" id="KW-1185">Reference proteome</keyword>
<accession>A0AAV7VEU6</accession>
<dbReference type="PANTHER" id="PTHR23098:SF23">
    <property type="entry name" value="MYB-RELATED TRANSCRIPTION FACTOR, PARTNER OF PROFILIN-LIKE ISOFORM X2-RELATED"/>
    <property type="match status" value="1"/>
</dbReference>
<feature type="region of interest" description="Disordered" evidence="1">
    <location>
        <begin position="89"/>
        <end position="264"/>
    </location>
</feature>
<feature type="domain" description="Myb/SANT-like DNA-binding" evidence="2">
    <location>
        <begin position="8"/>
        <end position="77"/>
    </location>
</feature>
<comment type="caution">
    <text evidence="3">The sequence shown here is derived from an EMBL/GenBank/DDBJ whole genome shotgun (WGS) entry which is preliminary data.</text>
</comment>
<evidence type="ECO:0000313" key="3">
    <source>
        <dbReference type="EMBL" id="KAJ1199139.1"/>
    </source>
</evidence>
<dbReference type="Proteomes" id="UP001066276">
    <property type="component" value="Chromosome 2_1"/>
</dbReference>
<dbReference type="GO" id="GO:0005634">
    <property type="term" value="C:nucleus"/>
    <property type="evidence" value="ECO:0007669"/>
    <property type="project" value="TreeGrafter"/>
</dbReference>
<proteinExistence type="predicted"/>
<evidence type="ECO:0000259" key="2">
    <source>
        <dbReference type="Pfam" id="PF13873"/>
    </source>
</evidence>
<evidence type="ECO:0000313" key="4">
    <source>
        <dbReference type="Proteomes" id="UP001066276"/>
    </source>
</evidence>
<dbReference type="Pfam" id="PF13873">
    <property type="entry name" value="Myb_DNA-bind_5"/>
    <property type="match status" value="1"/>
</dbReference>